<feature type="non-terminal residue" evidence="1">
    <location>
        <position position="1"/>
    </location>
</feature>
<proteinExistence type="predicted"/>
<evidence type="ECO:0000313" key="1">
    <source>
        <dbReference type="EMBL" id="EFN74292.1"/>
    </source>
</evidence>
<dbReference type="InParanoid" id="E1ZWZ7"/>
<feature type="non-terminal residue" evidence="1">
    <location>
        <position position="164"/>
    </location>
</feature>
<accession>E1ZWZ7</accession>
<dbReference type="EMBL" id="GL434919">
    <property type="protein sequence ID" value="EFN74292.1"/>
    <property type="molecule type" value="Genomic_DNA"/>
</dbReference>
<keyword evidence="2" id="KW-1185">Reference proteome</keyword>
<dbReference type="OMA" id="HTSEIHK"/>
<evidence type="ECO:0008006" key="3">
    <source>
        <dbReference type="Google" id="ProtNLM"/>
    </source>
</evidence>
<dbReference type="AlphaFoldDB" id="E1ZWZ7"/>
<dbReference type="OrthoDB" id="7701215at2759"/>
<dbReference type="Proteomes" id="UP000000311">
    <property type="component" value="Unassembled WGS sequence"/>
</dbReference>
<protein>
    <recommendedName>
        <fullName evidence="3">Tyr recombinase domain-containing protein</fullName>
    </recommendedName>
</protein>
<gene>
    <name evidence="1" type="ORF">EAG_13555</name>
</gene>
<dbReference type="GO" id="GO:0003677">
    <property type="term" value="F:DNA binding"/>
    <property type="evidence" value="ECO:0007669"/>
    <property type="project" value="InterPro"/>
</dbReference>
<dbReference type="GO" id="GO:0006310">
    <property type="term" value="P:DNA recombination"/>
    <property type="evidence" value="ECO:0007669"/>
    <property type="project" value="InterPro"/>
</dbReference>
<reference evidence="1 2" key="1">
    <citation type="journal article" date="2010" name="Science">
        <title>Genomic comparison of the ants Camponotus floridanus and Harpegnathos saltator.</title>
        <authorList>
            <person name="Bonasio R."/>
            <person name="Zhang G."/>
            <person name="Ye C."/>
            <person name="Mutti N.S."/>
            <person name="Fang X."/>
            <person name="Qin N."/>
            <person name="Donahue G."/>
            <person name="Yang P."/>
            <person name="Li Q."/>
            <person name="Li C."/>
            <person name="Zhang P."/>
            <person name="Huang Z."/>
            <person name="Berger S.L."/>
            <person name="Reinberg D."/>
            <person name="Wang J."/>
            <person name="Liebig J."/>
        </authorList>
    </citation>
    <scope>NUCLEOTIDE SEQUENCE [LARGE SCALE GENOMIC DNA]</scope>
    <source>
        <strain evidence="2">C129</strain>
    </source>
</reference>
<name>E1ZWZ7_CAMFO</name>
<dbReference type="PANTHER" id="PTHR33480">
    <property type="entry name" value="SET DOMAIN-CONTAINING PROTEIN-RELATED"/>
    <property type="match status" value="1"/>
</dbReference>
<dbReference type="Gene3D" id="1.10.443.10">
    <property type="entry name" value="Intergrase catalytic core"/>
    <property type="match status" value="1"/>
</dbReference>
<sequence length="164" mass="19172">IKKFVTFDIRGKLGRTVSVLLHSQLQDCIELLLQYRSHTKIKSENPYLFGIPGYDKHRYKHLRACDLMRDYSSKCGATKPFTLRGTMLRKHIATKLRITLNLSESEVTELANFMGHDKNIHKSHYRQSIPEIDIPRFSRLLNVAIFNEENDNDDEEIEQNLPEN</sequence>
<organism evidence="2">
    <name type="scientific">Camponotus floridanus</name>
    <name type="common">Florida carpenter ant</name>
    <dbReference type="NCBI Taxonomy" id="104421"/>
    <lineage>
        <taxon>Eukaryota</taxon>
        <taxon>Metazoa</taxon>
        <taxon>Ecdysozoa</taxon>
        <taxon>Arthropoda</taxon>
        <taxon>Hexapoda</taxon>
        <taxon>Insecta</taxon>
        <taxon>Pterygota</taxon>
        <taxon>Neoptera</taxon>
        <taxon>Endopterygota</taxon>
        <taxon>Hymenoptera</taxon>
        <taxon>Apocrita</taxon>
        <taxon>Aculeata</taxon>
        <taxon>Formicoidea</taxon>
        <taxon>Formicidae</taxon>
        <taxon>Formicinae</taxon>
        <taxon>Camponotus</taxon>
    </lineage>
</organism>
<evidence type="ECO:0000313" key="2">
    <source>
        <dbReference type="Proteomes" id="UP000000311"/>
    </source>
</evidence>
<dbReference type="GO" id="GO:0015074">
    <property type="term" value="P:DNA integration"/>
    <property type="evidence" value="ECO:0007669"/>
    <property type="project" value="InterPro"/>
</dbReference>
<dbReference type="InterPro" id="IPR013762">
    <property type="entry name" value="Integrase-like_cat_sf"/>
</dbReference>
<dbReference type="PANTHER" id="PTHR33480:SF1">
    <property type="entry name" value="TYR RECOMBINASE DOMAIN-CONTAINING PROTEIN"/>
    <property type="match status" value="1"/>
</dbReference>